<dbReference type="RefSeq" id="WP_142043318.1">
    <property type="nucleotide sequence ID" value="NZ_JBHTGS010000003.1"/>
</dbReference>
<dbReference type="Gene3D" id="3.10.180.10">
    <property type="entry name" value="2,3-Dihydroxybiphenyl 1,2-Dioxygenase, domain 1"/>
    <property type="match status" value="1"/>
</dbReference>
<dbReference type="InParanoid" id="A0A543B1D3"/>
<evidence type="ECO:0000313" key="2">
    <source>
        <dbReference type="EMBL" id="TQL78634.1"/>
    </source>
</evidence>
<dbReference type="Proteomes" id="UP000317043">
    <property type="component" value="Unassembled WGS sequence"/>
</dbReference>
<dbReference type="GO" id="GO:0016829">
    <property type="term" value="F:lyase activity"/>
    <property type="evidence" value="ECO:0007669"/>
    <property type="project" value="UniProtKB-KW"/>
</dbReference>
<keyword evidence="3" id="KW-1185">Reference proteome</keyword>
<dbReference type="GO" id="GO:0051213">
    <property type="term" value="F:dioxygenase activity"/>
    <property type="evidence" value="ECO:0007669"/>
    <property type="project" value="UniProtKB-KW"/>
</dbReference>
<dbReference type="OrthoDB" id="197463at2"/>
<gene>
    <name evidence="2" type="ORF">FB566_4224</name>
</gene>
<protein>
    <submittedName>
        <fullName evidence="2">Catechol 2,3-dioxygenase-like lactoylglutathione lyase family enzyme</fullName>
    </submittedName>
</protein>
<proteinExistence type="predicted"/>
<comment type="caution">
    <text evidence="2">The sequence shown here is derived from an EMBL/GenBank/DDBJ whole genome shotgun (WGS) entry which is preliminary data.</text>
</comment>
<keyword evidence="2" id="KW-0223">Dioxygenase</keyword>
<reference evidence="2 3" key="1">
    <citation type="submission" date="2019-06" db="EMBL/GenBank/DDBJ databases">
        <title>Sequencing the genomes of 1000 actinobacteria strains.</title>
        <authorList>
            <person name="Klenk H.-P."/>
        </authorList>
    </citation>
    <scope>NUCLEOTIDE SEQUENCE [LARGE SCALE GENOMIC DNA]</scope>
    <source>
        <strain evidence="2 3">DSM 45928</strain>
    </source>
</reference>
<accession>A0A543B1D3</accession>
<keyword evidence="2" id="KW-0560">Oxidoreductase</keyword>
<dbReference type="EMBL" id="VFOW01000001">
    <property type="protein sequence ID" value="TQL78634.1"/>
    <property type="molecule type" value="Genomic_DNA"/>
</dbReference>
<name>A0A543B1D3_9ACTN</name>
<sequence>MRIDVISVIVDDQEKAARFYTDKLGFAIKRDIPMGEARWLTLTSPEQPTGPELFLEPNGNPDIQINGRPAAREYQRALYDTGIPFTMFMVDDIDADHRRLTDNGVEFTGEPVGVPGGKSAVFDDTCGNLIALMEVTR</sequence>
<keyword evidence="2" id="KW-0456">Lyase</keyword>
<dbReference type="SUPFAM" id="SSF54593">
    <property type="entry name" value="Glyoxalase/Bleomycin resistance protein/Dihydroxybiphenyl dioxygenase"/>
    <property type="match status" value="1"/>
</dbReference>
<evidence type="ECO:0000259" key="1">
    <source>
        <dbReference type="PROSITE" id="PS51819"/>
    </source>
</evidence>
<dbReference type="PANTHER" id="PTHR36437">
    <property type="entry name" value="GLYOXALASE/BLEOMYCIN RESISTANCE PROTEIN/DIOXYGENASE"/>
    <property type="match status" value="1"/>
</dbReference>
<dbReference type="CDD" id="cd07263">
    <property type="entry name" value="VOC_like"/>
    <property type="match status" value="1"/>
</dbReference>
<dbReference type="InterPro" id="IPR029068">
    <property type="entry name" value="Glyas_Bleomycin-R_OHBP_Dase"/>
</dbReference>
<dbReference type="Pfam" id="PF00903">
    <property type="entry name" value="Glyoxalase"/>
    <property type="match status" value="1"/>
</dbReference>
<dbReference type="InterPro" id="IPR037523">
    <property type="entry name" value="VOC_core"/>
</dbReference>
<dbReference type="InterPro" id="IPR004360">
    <property type="entry name" value="Glyas_Fos-R_dOase_dom"/>
</dbReference>
<dbReference type="PROSITE" id="PS51819">
    <property type="entry name" value="VOC"/>
    <property type="match status" value="1"/>
</dbReference>
<dbReference type="AlphaFoldDB" id="A0A543B1D3"/>
<evidence type="ECO:0000313" key="3">
    <source>
        <dbReference type="Proteomes" id="UP000317043"/>
    </source>
</evidence>
<organism evidence="2 3">
    <name type="scientific">Stackebrandtia endophytica</name>
    <dbReference type="NCBI Taxonomy" id="1496996"/>
    <lineage>
        <taxon>Bacteria</taxon>
        <taxon>Bacillati</taxon>
        <taxon>Actinomycetota</taxon>
        <taxon>Actinomycetes</taxon>
        <taxon>Glycomycetales</taxon>
        <taxon>Glycomycetaceae</taxon>
        <taxon>Stackebrandtia</taxon>
    </lineage>
</organism>
<feature type="domain" description="VOC" evidence="1">
    <location>
        <begin position="2"/>
        <end position="135"/>
    </location>
</feature>
<dbReference type="PANTHER" id="PTHR36437:SF2">
    <property type="entry name" value="GLYOXALASE_BLEOMYCIN RESISTANCE PROTEIN_DIOXYGENASE"/>
    <property type="match status" value="1"/>
</dbReference>